<accession>A0A1B6KSC2</accession>
<keyword evidence="1" id="KW-1133">Transmembrane helix</keyword>
<feature type="non-terminal residue" evidence="2">
    <location>
        <position position="1"/>
    </location>
</feature>
<keyword evidence="1" id="KW-0472">Membrane</keyword>
<name>A0A1B6KSC2_9HEMI</name>
<reference evidence="2" key="1">
    <citation type="submission" date="2015-11" db="EMBL/GenBank/DDBJ databases">
        <title>De novo transcriptome assembly of four potential Pierce s Disease insect vectors from Arizona vineyards.</title>
        <authorList>
            <person name="Tassone E.E."/>
        </authorList>
    </citation>
    <scope>NUCLEOTIDE SEQUENCE</scope>
</reference>
<feature type="non-terminal residue" evidence="2">
    <location>
        <position position="121"/>
    </location>
</feature>
<keyword evidence="1" id="KW-0812">Transmembrane</keyword>
<gene>
    <name evidence="2" type="ORF">g.49408</name>
</gene>
<evidence type="ECO:0000313" key="2">
    <source>
        <dbReference type="EMBL" id="JAT14330.1"/>
    </source>
</evidence>
<feature type="transmembrane region" description="Helical" evidence="1">
    <location>
        <begin position="15"/>
        <end position="40"/>
    </location>
</feature>
<sequence length="121" mass="13774">FFCVKFLKTRINTQCYIAVWAVKCGILPLLFTGGCVVAYITPLLSFPCLTFRSREGAGKMARRQAERMFVPTWRCYWAWHSAPLSGLVVRLKQLSYQRCPDSRCSTTHSSGKLSTVCRNVE</sequence>
<organism evidence="2">
    <name type="scientific">Graphocephala atropunctata</name>
    <dbReference type="NCBI Taxonomy" id="36148"/>
    <lineage>
        <taxon>Eukaryota</taxon>
        <taxon>Metazoa</taxon>
        <taxon>Ecdysozoa</taxon>
        <taxon>Arthropoda</taxon>
        <taxon>Hexapoda</taxon>
        <taxon>Insecta</taxon>
        <taxon>Pterygota</taxon>
        <taxon>Neoptera</taxon>
        <taxon>Paraneoptera</taxon>
        <taxon>Hemiptera</taxon>
        <taxon>Auchenorrhyncha</taxon>
        <taxon>Membracoidea</taxon>
        <taxon>Cicadellidae</taxon>
        <taxon>Cicadellinae</taxon>
        <taxon>Cicadellini</taxon>
        <taxon>Graphocephala</taxon>
    </lineage>
</organism>
<dbReference type="EMBL" id="GEBQ01025647">
    <property type="protein sequence ID" value="JAT14330.1"/>
    <property type="molecule type" value="Transcribed_RNA"/>
</dbReference>
<dbReference type="AlphaFoldDB" id="A0A1B6KSC2"/>
<protein>
    <submittedName>
        <fullName evidence="2">Uncharacterized protein</fullName>
    </submittedName>
</protein>
<proteinExistence type="predicted"/>
<evidence type="ECO:0000256" key="1">
    <source>
        <dbReference type="SAM" id="Phobius"/>
    </source>
</evidence>